<organism evidence="3 4">
    <name type="scientific">Pullulanibacillus camelliae</name>
    <dbReference type="NCBI Taxonomy" id="1707096"/>
    <lineage>
        <taxon>Bacteria</taxon>
        <taxon>Bacillati</taxon>
        <taxon>Bacillota</taxon>
        <taxon>Bacilli</taxon>
        <taxon>Bacillales</taxon>
        <taxon>Sporolactobacillaceae</taxon>
        <taxon>Pullulanibacillus</taxon>
    </lineage>
</organism>
<feature type="region of interest" description="Disordered" evidence="1">
    <location>
        <begin position="128"/>
        <end position="149"/>
    </location>
</feature>
<dbReference type="Proteomes" id="UP000628775">
    <property type="component" value="Unassembled WGS sequence"/>
</dbReference>
<dbReference type="EMBL" id="BMIR01000004">
    <property type="protein sequence ID" value="GGE35561.1"/>
    <property type="molecule type" value="Genomic_DNA"/>
</dbReference>
<dbReference type="AlphaFoldDB" id="A0A8J2VL50"/>
<evidence type="ECO:0000256" key="2">
    <source>
        <dbReference type="SAM" id="SignalP"/>
    </source>
</evidence>
<name>A0A8J2VL50_9BACL</name>
<dbReference type="PIRSF" id="PIRSF012509">
    <property type="entry name" value="CamS"/>
    <property type="match status" value="1"/>
</dbReference>
<accession>A0A8J2VL50</accession>
<gene>
    <name evidence="3" type="ORF">GCM10011391_12860</name>
</gene>
<dbReference type="InterPro" id="IPR011426">
    <property type="entry name" value="CamS"/>
</dbReference>
<feature type="signal peptide" evidence="2">
    <location>
        <begin position="1"/>
        <end position="21"/>
    </location>
</feature>
<evidence type="ECO:0000313" key="3">
    <source>
        <dbReference type="EMBL" id="GGE35561.1"/>
    </source>
</evidence>
<dbReference type="Pfam" id="PF07537">
    <property type="entry name" value="CamS"/>
    <property type="match status" value="1"/>
</dbReference>
<dbReference type="PROSITE" id="PS51257">
    <property type="entry name" value="PROKAR_LIPOPROTEIN"/>
    <property type="match status" value="1"/>
</dbReference>
<evidence type="ECO:0000256" key="1">
    <source>
        <dbReference type="SAM" id="MobiDB-lite"/>
    </source>
</evidence>
<proteinExistence type="predicted"/>
<reference evidence="3" key="1">
    <citation type="journal article" date="2014" name="Int. J. Syst. Evol. Microbiol.">
        <title>Complete genome sequence of Corynebacterium casei LMG S-19264T (=DSM 44701T), isolated from a smear-ripened cheese.</title>
        <authorList>
            <consortium name="US DOE Joint Genome Institute (JGI-PGF)"/>
            <person name="Walter F."/>
            <person name="Albersmeier A."/>
            <person name="Kalinowski J."/>
            <person name="Ruckert C."/>
        </authorList>
    </citation>
    <scope>NUCLEOTIDE SEQUENCE</scope>
    <source>
        <strain evidence="3">CGMCC 1.15371</strain>
    </source>
</reference>
<comment type="caution">
    <text evidence="3">The sequence shown here is derived from an EMBL/GenBank/DDBJ whole genome shotgun (WGS) entry which is preliminary data.</text>
</comment>
<feature type="chain" id="PRO_5035327454" description="CamS family sex pheromone protein" evidence="2">
    <location>
        <begin position="22"/>
        <end position="395"/>
    </location>
</feature>
<evidence type="ECO:0000313" key="4">
    <source>
        <dbReference type="Proteomes" id="UP000628775"/>
    </source>
</evidence>
<sequence length="395" mass="44577">MKRVVLGLCLLFVLIGTTACTMPWSKDDKQHTLKNTKKGNDEKITIVPQDNEKDYQIWHSDKTSPSRGYITYGVNNRLDINEMEMGLMRLSKSVFDPGKYYFQSGRYISTDLIDEMLARKLVKGESSDLPGVDKQGLNPPYGKGSDIGKRATDEPKELSYVLEQDYLTKNGKLSGVSLAVSMNSVYNQSIYYKKTGKTYPVDVTLNKTEQMQKGKSYANKVLQRIRQVKGLENVPVFVALYLEAAPGYDAPGHFYAVGTADGSARSISKWKNTGEDNVLFPSNEAESKYKDYYDKFDKFKDKIKSYFPNYTDVIGQGFIKGNKLQNLTMNININFFDETEIVSFTNYISGLLQSNNPFEVPIQINISDTTGQPEAVVVNRSDMDKPFVYVYGATH</sequence>
<evidence type="ECO:0008006" key="5">
    <source>
        <dbReference type="Google" id="ProtNLM"/>
    </source>
</evidence>
<dbReference type="CDD" id="cd13441">
    <property type="entry name" value="CamS_repeat_1"/>
    <property type="match status" value="1"/>
</dbReference>
<protein>
    <recommendedName>
        <fullName evidence="5">CamS family sex pheromone protein</fullName>
    </recommendedName>
</protein>
<keyword evidence="2" id="KW-0732">Signal</keyword>
<keyword evidence="4" id="KW-1185">Reference proteome</keyword>
<dbReference type="CDD" id="cd13440">
    <property type="entry name" value="CamS_repeat_2"/>
    <property type="match status" value="1"/>
</dbReference>
<reference evidence="3" key="2">
    <citation type="submission" date="2020-09" db="EMBL/GenBank/DDBJ databases">
        <authorList>
            <person name="Sun Q."/>
            <person name="Zhou Y."/>
        </authorList>
    </citation>
    <scope>NUCLEOTIDE SEQUENCE</scope>
    <source>
        <strain evidence="3">CGMCC 1.15371</strain>
    </source>
</reference>
<dbReference type="Gene3D" id="3.10.570.10">
    <property type="entry name" value="sex pheromone staph- cam373 precursor domain"/>
    <property type="match status" value="1"/>
</dbReference>